<gene>
    <name evidence="1" type="ORF">N7496_010729</name>
</gene>
<sequence length="91" mass="10310">MAVTGYFIDQDWNYREILLSFELLHGHHIKDRVLTVTTDNALNNSTLLETPRAFPRALDERAEARANIRRPNSLELNVSDASACETAIVNL</sequence>
<dbReference type="Proteomes" id="UP001147782">
    <property type="component" value="Unassembled WGS sequence"/>
</dbReference>
<evidence type="ECO:0000313" key="2">
    <source>
        <dbReference type="Proteomes" id="UP001147782"/>
    </source>
</evidence>
<evidence type="ECO:0000313" key="1">
    <source>
        <dbReference type="EMBL" id="KAJ5358316.1"/>
    </source>
</evidence>
<proteinExistence type="predicted"/>
<dbReference type="OrthoDB" id="2677621at2759"/>
<dbReference type="AlphaFoldDB" id="A0A9W9UXC9"/>
<accession>A0A9W9UXC9</accession>
<keyword evidence="2" id="KW-1185">Reference proteome</keyword>
<organism evidence="1 2">
    <name type="scientific">Penicillium cataractarum</name>
    <dbReference type="NCBI Taxonomy" id="2100454"/>
    <lineage>
        <taxon>Eukaryota</taxon>
        <taxon>Fungi</taxon>
        <taxon>Dikarya</taxon>
        <taxon>Ascomycota</taxon>
        <taxon>Pezizomycotina</taxon>
        <taxon>Eurotiomycetes</taxon>
        <taxon>Eurotiomycetidae</taxon>
        <taxon>Eurotiales</taxon>
        <taxon>Aspergillaceae</taxon>
        <taxon>Penicillium</taxon>
    </lineage>
</organism>
<dbReference type="RefSeq" id="XP_056549602.1">
    <property type="nucleotide sequence ID" value="XM_056703642.1"/>
</dbReference>
<reference evidence="1" key="2">
    <citation type="journal article" date="2023" name="IMA Fungus">
        <title>Comparative genomic study of the Penicillium genus elucidates a diverse pangenome and 15 lateral gene transfer events.</title>
        <authorList>
            <person name="Petersen C."/>
            <person name="Sorensen T."/>
            <person name="Nielsen M.R."/>
            <person name="Sondergaard T.E."/>
            <person name="Sorensen J.L."/>
            <person name="Fitzpatrick D.A."/>
            <person name="Frisvad J.C."/>
            <person name="Nielsen K.L."/>
        </authorList>
    </citation>
    <scope>NUCLEOTIDE SEQUENCE</scope>
    <source>
        <strain evidence="1">IBT 29864</strain>
    </source>
</reference>
<name>A0A9W9UXC9_9EURO</name>
<comment type="caution">
    <text evidence="1">The sequence shown here is derived from an EMBL/GenBank/DDBJ whole genome shotgun (WGS) entry which is preliminary data.</text>
</comment>
<dbReference type="EMBL" id="JAPZBS010000009">
    <property type="protein sequence ID" value="KAJ5358316.1"/>
    <property type="molecule type" value="Genomic_DNA"/>
</dbReference>
<reference evidence="1" key="1">
    <citation type="submission" date="2022-11" db="EMBL/GenBank/DDBJ databases">
        <authorList>
            <person name="Petersen C."/>
        </authorList>
    </citation>
    <scope>NUCLEOTIDE SEQUENCE</scope>
    <source>
        <strain evidence="1">IBT 29864</strain>
    </source>
</reference>
<protein>
    <submittedName>
        <fullName evidence="1">Uncharacterized protein</fullName>
    </submittedName>
</protein>
<dbReference type="GeneID" id="81442821"/>